<dbReference type="PANTHER" id="PTHR43292">
    <property type="entry name" value="ACYL-COA DEHYDROGENASE"/>
    <property type="match status" value="1"/>
</dbReference>
<dbReference type="SUPFAM" id="SSF56645">
    <property type="entry name" value="Acyl-CoA dehydrogenase NM domain-like"/>
    <property type="match status" value="1"/>
</dbReference>
<dbReference type="AlphaFoldDB" id="A0A5Q6RYK9"/>
<dbReference type="EMBL" id="VDFQ02000003">
    <property type="protein sequence ID" value="KAA1423036.1"/>
    <property type="molecule type" value="Genomic_DNA"/>
</dbReference>
<dbReference type="InterPro" id="IPR052161">
    <property type="entry name" value="Mycobact_Acyl-CoA_DH"/>
</dbReference>
<keyword evidence="4 6" id="KW-0274">FAD</keyword>
<comment type="caution">
    <text evidence="10">The sequence shown here is derived from an EMBL/GenBank/DDBJ whole genome shotgun (WGS) entry which is preliminary data.</text>
</comment>
<dbReference type="OrthoDB" id="4577375at2"/>
<dbReference type="Gene3D" id="2.40.110.10">
    <property type="entry name" value="Butyryl-CoA Dehydrogenase, subunit A, domain 2"/>
    <property type="match status" value="1"/>
</dbReference>
<evidence type="ECO:0000313" key="11">
    <source>
        <dbReference type="Proteomes" id="UP000307768"/>
    </source>
</evidence>
<dbReference type="GO" id="GO:0050660">
    <property type="term" value="F:flavin adenine dinucleotide binding"/>
    <property type="evidence" value="ECO:0007669"/>
    <property type="project" value="InterPro"/>
</dbReference>
<dbReference type="InterPro" id="IPR037069">
    <property type="entry name" value="AcylCoA_DH/ox_N_sf"/>
</dbReference>
<keyword evidence="5 6" id="KW-0560">Oxidoreductase</keyword>
<dbReference type="Pfam" id="PF02771">
    <property type="entry name" value="Acyl-CoA_dh_N"/>
    <property type="match status" value="1"/>
</dbReference>
<dbReference type="InterPro" id="IPR046373">
    <property type="entry name" value="Acyl-CoA_Oxase/DH_mid-dom_sf"/>
</dbReference>
<evidence type="ECO:0000256" key="3">
    <source>
        <dbReference type="ARBA" id="ARBA00022630"/>
    </source>
</evidence>
<dbReference type="InterPro" id="IPR009100">
    <property type="entry name" value="AcylCoA_DH/oxidase_NM_dom_sf"/>
</dbReference>
<organism evidence="10 11">
    <name type="scientific">Mumia zhuanghuii</name>
    <dbReference type="NCBI Taxonomy" id="2585211"/>
    <lineage>
        <taxon>Bacteria</taxon>
        <taxon>Bacillati</taxon>
        <taxon>Actinomycetota</taxon>
        <taxon>Actinomycetes</taxon>
        <taxon>Propionibacteriales</taxon>
        <taxon>Nocardioidaceae</taxon>
        <taxon>Mumia</taxon>
    </lineage>
</organism>
<evidence type="ECO:0000256" key="4">
    <source>
        <dbReference type="ARBA" id="ARBA00022827"/>
    </source>
</evidence>
<protein>
    <submittedName>
        <fullName evidence="10">Acyl-CoA dehydrogenase</fullName>
    </submittedName>
</protein>
<dbReference type="InterPro" id="IPR006091">
    <property type="entry name" value="Acyl-CoA_Oxase/DH_mid-dom"/>
</dbReference>
<evidence type="ECO:0000256" key="2">
    <source>
        <dbReference type="ARBA" id="ARBA00009347"/>
    </source>
</evidence>
<dbReference type="Proteomes" id="UP000307768">
    <property type="component" value="Unassembled WGS sequence"/>
</dbReference>
<dbReference type="GO" id="GO:0016627">
    <property type="term" value="F:oxidoreductase activity, acting on the CH-CH group of donors"/>
    <property type="evidence" value="ECO:0007669"/>
    <property type="project" value="InterPro"/>
</dbReference>
<dbReference type="GO" id="GO:0005886">
    <property type="term" value="C:plasma membrane"/>
    <property type="evidence" value="ECO:0007669"/>
    <property type="project" value="TreeGrafter"/>
</dbReference>
<evidence type="ECO:0000256" key="5">
    <source>
        <dbReference type="ARBA" id="ARBA00023002"/>
    </source>
</evidence>
<comment type="similarity">
    <text evidence="2 6">Belongs to the acyl-CoA dehydrogenase family.</text>
</comment>
<dbReference type="Gene3D" id="1.20.140.10">
    <property type="entry name" value="Butyryl-CoA Dehydrogenase, subunit A, domain 3"/>
    <property type="match status" value="1"/>
</dbReference>
<evidence type="ECO:0000259" key="7">
    <source>
        <dbReference type="Pfam" id="PF00441"/>
    </source>
</evidence>
<dbReference type="InterPro" id="IPR009075">
    <property type="entry name" value="AcylCo_DH/oxidase_C"/>
</dbReference>
<accession>A0A5Q6RYK9</accession>
<reference evidence="10 11" key="1">
    <citation type="submission" date="2019-09" db="EMBL/GenBank/DDBJ databases">
        <title>Mumia zhuanghuii sp. nov. isolated from the intestinal contents of plateau pika (Ochotona curzoniae) in the Qinghai-Tibet plateau of China.</title>
        <authorList>
            <person name="Tian Z."/>
        </authorList>
    </citation>
    <scope>NUCLEOTIDE SEQUENCE [LARGE SCALE GENOMIC DNA]</scope>
    <source>
        <strain evidence="11">350</strain>
    </source>
</reference>
<dbReference type="SUPFAM" id="SSF47203">
    <property type="entry name" value="Acyl-CoA dehydrogenase C-terminal domain-like"/>
    <property type="match status" value="1"/>
</dbReference>
<proteinExistence type="inferred from homology"/>
<dbReference type="InterPro" id="IPR036250">
    <property type="entry name" value="AcylCo_DH-like_C"/>
</dbReference>
<dbReference type="Gene3D" id="1.10.540.10">
    <property type="entry name" value="Acyl-CoA dehydrogenase/oxidase, N-terminal domain"/>
    <property type="match status" value="1"/>
</dbReference>
<gene>
    <name evidence="10" type="ORF">FE697_012950</name>
</gene>
<sequence>MDFGTDDHAEALRTEVRAFAAEHLTPAVRARVAESGNYHDDAFHQAMADRGWVGAHWDPEDGGRGWPRAYSDVVYEELAAAGAPVEGLAITQIIGEAIRRVGTPEQKARFLPSICRGEVLLALGYSEPASGSDLASVQTRAVRDGDGWVIDGQKIFTTAGSIADHVFLLARTDPTVPKHAGLTLFLVPTDDPGFSAAPIFTLSGQRTNTTYYSDLRVDDTARLGAEGAGWEIVNVALAFERGGEFAAQLRRLVEAAVAWARTGDHGTDPRFLARLGRAATSAEVARLLGAYASWSRETARAGAVEGTIAKVYGTEALQRASSALLDGAGVEGLASDRTNESPAAELQHLYRESQIATIYGGTSEVLKTVVAQQRLGLPRPPRSSSR</sequence>
<evidence type="ECO:0000313" key="10">
    <source>
        <dbReference type="EMBL" id="KAA1423036.1"/>
    </source>
</evidence>
<evidence type="ECO:0000256" key="6">
    <source>
        <dbReference type="RuleBase" id="RU362125"/>
    </source>
</evidence>
<dbReference type="Pfam" id="PF00441">
    <property type="entry name" value="Acyl-CoA_dh_1"/>
    <property type="match status" value="1"/>
</dbReference>
<feature type="domain" description="Acyl-CoA dehydrogenase/oxidase C-terminal" evidence="7">
    <location>
        <begin position="227"/>
        <end position="373"/>
    </location>
</feature>
<dbReference type="PANTHER" id="PTHR43292:SF3">
    <property type="entry name" value="ACYL-COA DEHYDROGENASE FADE29"/>
    <property type="match status" value="1"/>
</dbReference>
<dbReference type="InterPro" id="IPR013786">
    <property type="entry name" value="AcylCoA_DH/ox_N"/>
</dbReference>
<feature type="domain" description="Acyl-CoA dehydrogenase/oxidase N-terminal" evidence="9">
    <location>
        <begin position="7"/>
        <end position="118"/>
    </location>
</feature>
<feature type="domain" description="Acyl-CoA oxidase/dehydrogenase middle" evidence="8">
    <location>
        <begin position="122"/>
        <end position="211"/>
    </location>
</feature>
<evidence type="ECO:0000259" key="8">
    <source>
        <dbReference type="Pfam" id="PF02770"/>
    </source>
</evidence>
<dbReference type="Pfam" id="PF02770">
    <property type="entry name" value="Acyl-CoA_dh_M"/>
    <property type="match status" value="1"/>
</dbReference>
<dbReference type="RefSeq" id="WP_149769987.1">
    <property type="nucleotide sequence ID" value="NZ_VDFQ02000003.1"/>
</dbReference>
<evidence type="ECO:0000259" key="9">
    <source>
        <dbReference type="Pfam" id="PF02771"/>
    </source>
</evidence>
<comment type="cofactor">
    <cofactor evidence="1 6">
        <name>FAD</name>
        <dbReference type="ChEBI" id="CHEBI:57692"/>
    </cofactor>
</comment>
<name>A0A5Q6RYK9_9ACTN</name>
<evidence type="ECO:0000256" key="1">
    <source>
        <dbReference type="ARBA" id="ARBA00001974"/>
    </source>
</evidence>
<keyword evidence="3 6" id="KW-0285">Flavoprotein</keyword>